<protein>
    <submittedName>
        <fullName evidence="2">Replication-relaxation family protein</fullName>
    </submittedName>
</protein>
<feature type="region of interest" description="Disordered" evidence="1">
    <location>
        <begin position="1"/>
        <end position="24"/>
    </location>
</feature>
<dbReference type="Pfam" id="PF13814">
    <property type="entry name" value="Replic_Relax"/>
    <property type="match status" value="1"/>
</dbReference>
<dbReference type="Proteomes" id="UP000886632">
    <property type="component" value="Unassembled WGS sequence"/>
</dbReference>
<comment type="caution">
    <text evidence="2">The sequence shown here is derived from an EMBL/GenBank/DDBJ whole genome shotgun (WGS) entry which is preliminary data.</text>
</comment>
<name>A0A9D7T9Q3_9MICO</name>
<evidence type="ECO:0000256" key="1">
    <source>
        <dbReference type="SAM" id="MobiDB-lite"/>
    </source>
</evidence>
<dbReference type="InterPro" id="IPR025855">
    <property type="entry name" value="Replic_Relax"/>
</dbReference>
<evidence type="ECO:0000313" key="3">
    <source>
        <dbReference type="Proteomes" id="UP000886632"/>
    </source>
</evidence>
<dbReference type="AlphaFoldDB" id="A0A9D7T9Q3"/>
<organism evidence="2 3">
    <name type="scientific">Candidatus Phosphoribacter hodrii</name>
    <dbReference type="NCBI Taxonomy" id="2953743"/>
    <lineage>
        <taxon>Bacteria</taxon>
        <taxon>Bacillati</taxon>
        <taxon>Actinomycetota</taxon>
        <taxon>Actinomycetes</taxon>
        <taxon>Micrococcales</taxon>
        <taxon>Dermatophilaceae</taxon>
        <taxon>Candidatus Phosphoribacter</taxon>
    </lineage>
</organism>
<sequence length="294" mass="31929">MARTPEGEAGARGPGRPSGKTGRGVGQARLLALAASLSARDQQVLALLHEHRFLTTPHLYVLLFEEKHANEGTGMRVCRRVLARLHQHRLIDQLPRRVGGYGAGSAAGVWFLTTTGQRLLSLTLGDGAALSAARVRDPSTRFVAHTLAVADTHVRLHKAARARRFGLSRVQTEPDCWRPYLGLHGARETLKPDLAMTTVSGDGQYEDSWFIEVDLGTEHLPTVLGKCGQYEAYRRTGAEQAKRGVFPLVVWMTTASARADKLRGAIRKTSGLDAALFRITTPDGLTDLIARGAA</sequence>
<proteinExistence type="predicted"/>
<dbReference type="EMBL" id="JADKGK010000004">
    <property type="protein sequence ID" value="MBL0002498.1"/>
    <property type="molecule type" value="Genomic_DNA"/>
</dbReference>
<accession>A0A9D7T9Q3</accession>
<evidence type="ECO:0000313" key="2">
    <source>
        <dbReference type="EMBL" id="MBL0002498.1"/>
    </source>
</evidence>
<reference evidence="2" key="1">
    <citation type="submission" date="2020-10" db="EMBL/GenBank/DDBJ databases">
        <title>Connecting structure to function with the recovery of over 1000 high-quality activated sludge metagenome-assembled genomes encoding full-length rRNA genes using long-read sequencing.</title>
        <authorList>
            <person name="Singleton C.M."/>
            <person name="Petriglieri F."/>
            <person name="Kristensen J.M."/>
            <person name="Kirkegaard R.H."/>
            <person name="Michaelsen T.Y."/>
            <person name="Andersen M.H."/>
            <person name="Karst S.M."/>
            <person name="Dueholm M.S."/>
            <person name="Nielsen P.H."/>
            <person name="Albertsen M."/>
        </authorList>
    </citation>
    <scope>NUCLEOTIDE SEQUENCE</scope>
    <source>
        <strain evidence="2">Ribe_18-Q3-R11-54_MAXAC.001</strain>
    </source>
</reference>
<gene>
    <name evidence="2" type="ORF">IPP00_00310</name>
</gene>